<feature type="domain" description="Costars" evidence="1">
    <location>
        <begin position="51"/>
        <end position="135"/>
    </location>
</feature>
<dbReference type="PANTHER" id="PTHR22739">
    <property type="entry name" value="STRIATED MUSCLE ACTIVATOR OF RHO-DEPENDENT SIGNALING-RELATED"/>
    <property type="match status" value="1"/>
</dbReference>
<accession>A0ABQ9JDE2</accession>
<dbReference type="EMBL" id="JAPWTJ010000710">
    <property type="protein sequence ID" value="KAJ8976218.1"/>
    <property type="molecule type" value="Genomic_DNA"/>
</dbReference>
<dbReference type="Pfam" id="PF14705">
    <property type="entry name" value="Costars"/>
    <property type="match status" value="1"/>
</dbReference>
<reference evidence="2" key="1">
    <citation type="journal article" date="2023" name="Insect Mol. Biol.">
        <title>Genome sequencing provides insights into the evolution of gene families encoding plant cell wall-degrading enzymes in longhorned beetles.</title>
        <authorList>
            <person name="Shin N.R."/>
            <person name="Okamura Y."/>
            <person name="Kirsch R."/>
            <person name="Pauchet Y."/>
        </authorList>
    </citation>
    <scope>NUCLEOTIDE SEQUENCE</scope>
    <source>
        <strain evidence="2">MMC_N1</strain>
    </source>
</reference>
<comment type="caution">
    <text evidence="2">The sequence shown here is derived from an EMBL/GenBank/DDBJ whole genome shotgun (WGS) entry which is preliminary data.</text>
</comment>
<proteinExistence type="predicted"/>
<evidence type="ECO:0000313" key="3">
    <source>
        <dbReference type="Proteomes" id="UP001162164"/>
    </source>
</evidence>
<dbReference type="InterPro" id="IPR027817">
    <property type="entry name" value="Costars_dom"/>
</dbReference>
<gene>
    <name evidence="2" type="ORF">NQ317_008101</name>
</gene>
<dbReference type="InterPro" id="IPR038095">
    <property type="entry name" value="Costars_sf"/>
</dbReference>
<dbReference type="PANTHER" id="PTHR22739:SF7">
    <property type="entry name" value="EG:152A3.3 PROTEIN-RELATED"/>
    <property type="match status" value="1"/>
</dbReference>
<organism evidence="2 3">
    <name type="scientific">Molorchus minor</name>
    <dbReference type="NCBI Taxonomy" id="1323400"/>
    <lineage>
        <taxon>Eukaryota</taxon>
        <taxon>Metazoa</taxon>
        <taxon>Ecdysozoa</taxon>
        <taxon>Arthropoda</taxon>
        <taxon>Hexapoda</taxon>
        <taxon>Insecta</taxon>
        <taxon>Pterygota</taxon>
        <taxon>Neoptera</taxon>
        <taxon>Endopterygota</taxon>
        <taxon>Coleoptera</taxon>
        <taxon>Polyphaga</taxon>
        <taxon>Cucujiformia</taxon>
        <taxon>Chrysomeloidea</taxon>
        <taxon>Cerambycidae</taxon>
        <taxon>Lamiinae</taxon>
        <taxon>Monochamini</taxon>
        <taxon>Molorchus</taxon>
    </lineage>
</organism>
<dbReference type="InterPro" id="IPR026111">
    <property type="entry name" value="Abra"/>
</dbReference>
<evidence type="ECO:0000313" key="2">
    <source>
        <dbReference type="EMBL" id="KAJ8976218.1"/>
    </source>
</evidence>
<protein>
    <recommendedName>
        <fullName evidence="1">Costars domain-containing protein</fullName>
    </recommendedName>
</protein>
<dbReference type="Proteomes" id="UP001162164">
    <property type="component" value="Unassembled WGS sequence"/>
</dbReference>
<evidence type="ECO:0000259" key="1">
    <source>
        <dbReference type="SMART" id="SM01283"/>
    </source>
</evidence>
<dbReference type="Gene3D" id="1.10.10.1540">
    <property type="entry name" value="Costar domain"/>
    <property type="match status" value="1"/>
</dbReference>
<sequence>MQINTSKRRQSIPFQVTKKWGKLPKPVISKEEYGRPPKGSLSETRGFKANALLCKEMLQLCEIIYEFGEPLFNSGEDLNDGPKVVISFGELFGIYASISNKVVGVLLRARKHKLLEFEGEILFQRRDDDVPIFLMKPIQEIRQMLKEKDEVFDPPEEP</sequence>
<dbReference type="SMART" id="SM01283">
    <property type="entry name" value="Costars"/>
    <property type="match status" value="1"/>
</dbReference>
<keyword evidence="3" id="KW-1185">Reference proteome</keyword>
<name>A0ABQ9JDE2_9CUCU</name>